<dbReference type="Gene3D" id="3.10.20.90">
    <property type="entry name" value="Phosphatidylinositol 3-kinase Catalytic Subunit, Chain A, domain 1"/>
    <property type="match status" value="3"/>
</dbReference>
<dbReference type="PANTHER" id="PTHR10666">
    <property type="entry name" value="UBIQUITIN"/>
    <property type="match status" value="1"/>
</dbReference>
<dbReference type="InterPro" id="IPR050158">
    <property type="entry name" value="Ubiquitin_ubiquitin-like"/>
</dbReference>
<evidence type="ECO:0000313" key="3">
    <source>
        <dbReference type="Proteomes" id="UP000324800"/>
    </source>
</evidence>
<dbReference type="SUPFAM" id="SSF54236">
    <property type="entry name" value="Ubiquitin-like"/>
    <property type="match status" value="3"/>
</dbReference>
<evidence type="ECO:0000259" key="1">
    <source>
        <dbReference type="PROSITE" id="PS50053"/>
    </source>
</evidence>
<name>A0A5J4VMQ8_9EUKA</name>
<dbReference type="InterPro" id="IPR000626">
    <property type="entry name" value="Ubiquitin-like_dom"/>
</dbReference>
<dbReference type="AlphaFoldDB" id="A0A5J4VMQ8"/>
<feature type="domain" description="Ubiquitin-like" evidence="1">
    <location>
        <begin position="150"/>
        <end position="205"/>
    </location>
</feature>
<dbReference type="PROSITE" id="PS50053">
    <property type="entry name" value="UBIQUITIN_2"/>
    <property type="match status" value="3"/>
</dbReference>
<protein>
    <submittedName>
        <fullName evidence="2">Putative ubiquitin 2</fullName>
    </submittedName>
</protein>
<evidence type="ECO:0000313" key="2">
    <source>
        <dbReference type="EMBL" id="KAA6383599.1"/>
    </source>
</evidence>
<dbReference type="InterPro" id="IPR029071">
    <property type="entry name" value="Ubiquitin-like_domsf"/>
</dbReference>
<dbReference type="CDD" id="cd17039">
    <property type="entry name" value="Ubl_ubiquitin_like"/>
    <property type="match status" value="1"/>
</dbReference>
<dbReference type="Pfam" id="PF00240">
    <property type="entry name" value="ubiquitin"/>
    <property type="match status" value="3"/>
</dbReference>
<accession>A0A5J4VMQ8</accession>
<gene>
    <name evidence="2" type="ORF">EZS28_020873</name>
</gene>
<dbReference type="Proteomes" id="UP000324800">
    <property type="component" value="Unassembled WGS sequence"/>
</dbReference>
<dbReference type="SMART" id="SM00213">
    <property type="entry name" value="UBQ"/>
    <property type="match status" value="3"/>
</dbReference>
<dbReference type="OrthoDB" id="5839at2759"/>
<reference evidence="2 3" key="1">
    <citation type="submission" date="2019-03" db="EMBL/GenBank/DDBJ databases">
        <title>Single cell metagenomics reveals metabolic interactions within the superorganism composed of flagellate Streblomastix strix and complex community of Bacteroidetes bacteria on its surface.</title>
        <authorList>
            <person name="Treitli S.C."/>
            <person name="Kolisko M."/>
            <person name="Husnik F."/>
            <person name="Keeling P."/>
            <person name="Hampl V."/>
        </authorList>
    </citation>
    <scope>NUCLEOTIDE SEQUENCE [LARGE SCALE GENOMIC DNA]</scope>
    <source>
        <strain evidence="2">ST1C</strain>
    </source>
</reference>
<dbReference type="InterPro" id="IPR019956">
    <property type="entry name" value="Ubiquitin_dom"/>
</dbReference>
<dbReference type="EMBL" id="SNRW01006163">
    <property type="protein sequence ID" value="KAA6383599.1"/>
    <property type="molecule type" value="Genomic_DNA"/>
</dbReference>
<organism evidence="2 3">
    <name type="scientific">Streblomastix strix</name>
    <dbReference type="NCBI Taxonomy" id="222440"/>
    <lineage>
        <taxon>Eukaryota</taxon>
        <taxon>Metamonada</taxon>
        <taxon>Preaxostyla</taxon>
        <taxon>Oxymonadida</taxon>
        <taxon>Streblomastigidae</taxon>
        <taxon>Streblomastix</taxon>
    </lineage>
</organism>
<feature type="domain" description="Ubiquitin-like" evidence="1">
    <location>
        <begin position="93"/>
        <end position="144"/>
    </location>
</feature>
<feature type="domain" description="Ubiquitin-like" evidence="1">
    <location>
        <begin position="1"/>
        <end position="71"/>
    </location>
</feature>
<proteinExistence type="predicted"/>
<comment type="caution">
    <text evidence="2">The sequence shown here is derived from an EMBL/GenBank/DDBJ whole genome shotgun (WGS) entry which is preliminary data.</text>
</comment>
<dbReference type="PRINTS" id="PR00348">
    <property type="entry name" value="UBIQUITIN"/>
</dbReference>
<sequence length="214" mass="25064">MEFYVKLNNFTVRIDVEQDDTILSVKLQIQEKQGISVYQQRLVYAGEELDDDRTIQDCHIARESLMHMVFRPVLFYSIDTPQGTIQLEQCEYSDQVDYLKKRIEDQTGIPMDQQQLICNGKELKDNKSPKEQNVKWNDILQLSVLPVGFIPIYVKSAIRKIIQLKVNLSDTIQRVKQKIEESERIPKEQQQLSFAGNQLKDMKTIRLKKQCAEK</sequence>